<organism evidence="1 2">
    <name type="scientific">Pseudonocardia alni</name>
    <name type="common">Amycolata alni</name>
    <dbReference type="NCBI Taxonomy" id="33907"/>
    <lineage>
        <taxon>Bacteria</taxon>
        <taxon>Bacillati</taxon>
        <taxon>Actinomycetota</taxon>
        <taxon>Actinomycetes</taxon>
        <taxon>Pseudonocardiales</taxon>
        <taxon>Pseudonocardiaceae</taxon>
        <taxon>Pseudonocardia</taxon>
    </lineage>
</organism>
<sequence length="235" mass="24353">MIVIRRRWSSPVQLAVLDLAGTTMVDDGLVLAGLRAGLRAAGVRVDGPCYPALDRQARATMDRPVMTVLGELLDGDMYRARRAHSAFADHLHAALDAGRVRPVPGAAQTLDALRDAGLSVALTCGFDPELRDRLVSALEFTERADMVLSPADVDGRGLPEPDLLHAAARRAGTEHSQVAVAGDATADIDAAVRAGAGLAVGVRGGAHGEPRLRAAGADAVIDSVADLPALLGLPS</sequence>
<dbReference type="PANTHER" id="PTHR43434:SF19">
    <property type="entry name" value="PHOSPHONOACETALDEHYDE HYDROLASE"/>
    <property type="match status" value="1"/>
</dbReference>
<gene>
    <name evidence="1" type="ORF">ATL51_5471</name>
</gene>
<dbReference type="GO" id="GO:0005829">
    <property type="term" value="C:cytosol"/>
    <property type="evidence" value="ECO:0007669"/>
    <property type="project" value="TreeGrafter"/>
</dbReference>
<evidence type="ECO:0000313" key="2">
    <source>
        <dbReference type="Proteomes" id="UP000232453"/>
    </source>
</evidence>
<dbReference type="GO" id="GO:0006281">
    <property type="term" value="P:DNA repair"/>
    <property type="evidence" value="ECO:0007669"/>
    <property type="project" value="TreeGrafter"/>
</dbReference>
<dbReference type="InterPro" id="IPR036412">
    <property type="entry name" value="HAD-like_sf"/>
</dbReference>
<dbReference type="PANTHER" id="PTHR43434">
    <property type="entry name" value="PHOSPHOGLYCOLATE PHOSPHATASE"/>
    <property type="match status" value="1"/>
</dbReference>
<name>A0AA44UUF5_PSEA5</name>
<dbReference type="EMBL" id="PHUJ01000003">
    <property type="protein sequence ID" value="PKB33704.1"/>
    <property type="molecule type" value="Genomic_DNA"/>
</dbReference>
<protein>
    <submittedName>
        <fullName evidence="1">Phosphonatase-like hydrolase</fullName>
    </submittedName>
</protein>
<dbReference type="AlphaFoldDB" id="A0AA44UUF5"/>
<dbReference type="Pfam" id="PF00702">
    <property type="entry name" value="Hydrolase"/>
    <property type="match status" value="1"/>
</dbReference>
<proteinExistence type="predicted"/>
<accession>A0AA44UUF5</accession>
<dbReference type="InterPro" id="IPR050155">
    <property type="entry name" value="HAD-like_hydrolase_sf"/>
</dbReference>
<dbReference type="Proteomes" id="UP000232453">
    <property type="component" value="Unassembled WGS sequence"/>
</dbReference>
<evidence type="ECO:0000313" key="1">
    <source>
        <dbReference type="EMBL" id="PKB33704.1"/>
    </source>
</evidence>
<dbReference type="Gene3D" id="3.40.50.1000">
    <property type="entry name" value="HAD superfamily/HAD-like"/>
    <property type="match status" value="1"/>
</dbReference>
<dbReference type="InterPro" id="IPR023214">
    <property type="entry name" value="HAD_sf"/>
</dbReference>
<reference evidence="1 2" key="1">
    <citation type="submission" date="2017-11" db="EMBL/GenBank/DDBJ databases">
        <title>Sequencing the genomes of 1000 actinobacteria strains.</title>
        <authorList>
            <person name="Klenk H.-P."/>
        </authorList>
    </citation>
    <scope>NUCLEOTIDE SEQUENCE [LARGE SCALE GENOMIC DNA]</scope>
    <source>
        <strain evidence="1 2">DSM 44104</strain>
    </source>
</reference>
<dbReference type="GO" id="GO:0008967">
    <property type="term" value="F:phosphoglycolate phosphatase activity"/>
    <property type="evidence" value="ECO:0007669"/>
    <property type="project" value="TreeGrafter"/>
</dbReference>
<dbReference type="SUPFAM" id="SSF56784">
    <property type="entry name" value="HAD-like"/>
    <property type="match status" value="1"/>
</dbReference>
<comment type="caution">
    <text evidence="1">The sequence shown here is derived from an EMBL/GenBank/DDBJ whole genome shotgun (WGS) entry which is preliminary data.</text>
</comment>
<keyword evidence="1" id="KW-0378">Hydrolase</keyword>